<comment type="caution">
    <text evidence="1">The sequence shown here is derived from an EMBL/GenBank/DDBJ whole genome shotgun (WGS) entry which is preliminary data.</text>
</comment>
<dbReference type="AlphaFoldDB" id="A0A3B0FHX0"/>
<evidence type="ECO:0000313" key="2">
    <source>
        <dbReference type="Proteomes" id="UP000273159"/>
    </source>
</evidence>
<organism evidence="1 2">
    <name type="scientific">Pseudarthrobacter phenanthrenivorans</name>
    <name type="common">Arthrobacter phenanthrenivorans</name>
    <dbReference type="NCBI Taxonomy" id="361575"/>
    <lineage>
        <taxon>Bacteria</taxon>
        <taxon>Bacillati</taxon>
        <taxon>Actinomycetota</taxon>
        <taxon>Actinomycetes</taxon>
        <taxon>Micrococcales</taxon>
        <taxon>Micrococcaceae</taxon>
        <taxon>Pseudarthrobacter</taxon>
    </lineage>
</organism>
<reference evidence="1 2" key="1">
    <citation type="submission" date="2018-10" db="EMBL/GenBank/DDBJ databases">
        <title>Genome-guide identification and characterization of bacteria that degrade polycyclic aromatic hydrocarbons and resist hexavalent chromium simultaneously.</title>
        <authorList>
            <person name="Feng H."/>
        </authorList>
    </citation>
    <scope>NUCLEOTIDE SEQUENCE [LARGE SCALE GENOMIC DNA]</scope>
    <source>
        <strain evidence="1 2">J015</strain>
    </source>
</reference>
<accession>A0A3B0FHX0</accession>
<proteinExistence type="predicted"/>
<evidence type="ECO:0000313" key="1">
    <source>
        <dbReference type="EMBL" id="RKO19455.1"/>
    </source>
</evidence>
<name>A0A3B0FHX0_PSEPS</name>
<gene>
    <name evidence="1" type="ORF">D7Z96_20520</name>
</gene>
<reference evidence="2" key="2">
    <citation type="submission" date="2018-10" db="EMBL/GenBank/DDBJ databases">
        <authorList>
            <person name="Wang Y."/>
            <person name="Wang J."/>
            <person name="Yang X."/>
            <person name="Wang Z."/>
            <person name="Huang Y."/>
        </authorList>
    </citation>
    <scope>NUCLEOTIDE SEQUENCE [LARGE SCALE GENOMIC DNA]</scope>
    <source>
        <strain evidence="2">J015</strain>
    </source>
</reference>
<dbReference type="EMBL" id="RBNH01000039">
    <property type="protein sequence ID" value="RKO19455.1"/>
    <property type="molecule type" value="Genomic_DNA"/>
</dbReference>
<dbReference type="Proteomes" id="UP000273159">
    <property type="component" value="Unassembled WGS sequence"/>
</dbReference>
<sequence>MIGSPFRIFQKVFALRDEKAECNGIFLDHDETPREVQAQHVPLLPAKGIQSHVTMAASRIG</sequence>
<protein>
    <submittedName>
        <fullName evidence="1">Uncharacterized protein</fullName>
    </submittedName>
</protein>